<dbReference type="AlphaFoldDB" id="A0A3M8X564"/>
<organism evidence="2 3">
    <name type="scientific">Streptomyces botrytidirepellens</name>
    <dbReference type="NCBI Taxonomy" id="2486417"/>
    <lineage>
        <taxon>Bacteria</taxon>
        <taxon>Bacillati</taxon>
        <taxon>Actinomycetota</taxon>
        <taxon>Actinomycetes</taxon>
        <taxon>Kitasatosporales</taxon>
        <taxon>Streptomycetaceae</taxon>
        <taxon>Streptomyces</taxon>
    </lineage>
</organism>
<evidence type="ECO:0000259" key="1">
    <source>
        <dbReference type="Pfam" id="PF01636"/>
    </source>
</evidence>
<sequence>MSDTAKLITAVADTLILAYRVLPAEVEQIPVGTITAAFRVTDQEGRQWVAEVYRSRAALDRERDAVELAEFARAGQVPVPAARRTVEGDLVERLGRIPMSVREYIGGAETADDGLSGTRWQAVGTALGHLHRRLAEHPAAGPRTLPGAGVCTLSRARSRFDRLIAKLGQRAQLSPVDAWVLETAHERRALLTRVATLLKHLPPLTTQIVHGNLASPNLMLRGNSVAALINFRPPRPRFTAWEVARLVLDHRTVLRGDEWLAGLPDLISAYREAHSAARPEDLLSTVAVGCAWTLASAYPLTEVLDQPHGLDAPLQAYARARHKAALTLLDRLDEAEEAVRDGLR</sequence>
<feature type="domain" description="Aminoglycoside phosphotransferase" evidence="1">
    <location>
        <begin position="26"/>
        <end position="262"/>
    </location>
</feature>
<keyword evidence="3" id="KW-1185">Reference proteome</keyword>
<reference evidence="2 3" key="1">
    <citation type="submission" date="2018-11" db="EMBL/GenBank/DDBJ databases">
        <title>The Potential of Streptomyces as Biocontrol Agents against the Tomato grey mould, Botrytis cinerea (Gray mold) Frontiers in Microbiology.</title>
        <authorList>
            <person name="Li D."/>
        </authorList>
    </citation>
    <scope>NUCLEOTIDE SEQUENCE [LARGE SCALE GENOMIC DNA]</scope>
    <source>
        <strain evidence="2 3">NEAU-LD23</strain>
    </source>
</reference>
<proteinExistence type="predicted"/>
<protein>
    <submittedName>
        <fullName evidence="2">Aminoglycoside phosphotransferase</fullName>
    </submittedName>
</protein>
<dbReference type="RefSeq" id="WP_123098365.1">
    <property type="nucleotide sequence ID" value="NZ_RIBZ01000032.1"/>
</dbReference>
<name>A0A3M8X564_9ACTN</name>
<dbReference type="InterPro" id="IPR011009">
    <property type="entry name" value="Kinase-like_dom_sf"/>
</dbReference>
<dbReference type="SUPFAM" id="SSF56112">
    <property type="entry name" value="Protein kinase-like (PK-like)"/>
    <property type="match status" value="1"/>
</dbReference>
<dbReference type="Pfam" id="PF01636">
    <property type="entry name" value="APH"/>
    <property type="match status" value="1"/>
</dbReference>
<dbReference type="EMBL" id="RIBZ01000032">
    <property type="protein sequence ID" value="RNG37376.1"/>
    <property type="molecule type" value="Genomic_DNA"/>
</dbReference>
<dbReference type="Proteomes" id="UP000275401">
    <property type="component" value="Unassembled WGS sequence"/>
</dbReference>
<evidence type="ECO:0000313" key="3">
    <source>
        <dbReference type="Proteomes" id="UP000275401"/>
    </source>
</evidence>
<comment type="caution">
    <text evidence="2">The sequence shown here is derived from an EMBL/GenBank/DDBJ whole genome shotgun (WGS) entry which is preliminary data.</text>
</comment>
<dbReference type="Gene3D" id="3.90.1200.10">
    <property type="match status" value="1"/>
</dbReference>
<dbReference type="GO" id="GO:0016740">
    <property type="term" value="F:transferase activity"/>
    <property type="evidence" value="ECO:0007669"/>
    <property type="project" value="UniProtKB-KW"/>
</dbReference>
<keyword evidence="2" id="KW-0808">Transferase</keyword>
<accession>A0A3M8X564</accession>
<dbReference type="InterPro" id="IPR002575">
    <property type="entry name" value="Aminoglycoside_PTrfase"/>
</dbReference>
<gene>
    <name evidence="2" type="ORF">EEJ42_02325</name>
</gene>
<evidence type="ECO:0000313" key="2">
    <source>
        <dbReference type="EMBL" id="RNG37376.1"/>
    </source>
</evidence>